<reference evidence="2" key="1">
    <citation type="submission" date="2021-02" db="EMBL/GenBank/DDBJ databases">
        <authorList>
            <person name="Nowell W R."/>
        </authorList>
    </citation>
    <scope>NUCLEOTIDE SEQUENCE</scope>
</reference>
<evidence type="ECO:0000313" key="1">
    <source>
        <dbReference type="EMBL" id="CAF3639294.1"/>
    </source>
</evidence>
<comment type="caution">
    <text evidence="2">The sequence shown here is derived from an EMBL/GenBank/DDBJ whole genome shotgun (WGS) entry which is preliminary data.</text>
</comment>
<name>A0A821QHD8_9BILA</name>
<dbReference type="Proteomes" id="UP000663872">
    <property type="component" value="Unassembled WGS sequence"/>
</dbReference>
<dbReference type="EMBL" id="CAJNYT010004146">
    <property type="protein sequence ID" value="CAF3639294.1"/>
    <property type="molecule type" value="Genomic_DNA"/>
</dbReference>
<proteinExistence type="predicted"/>
<evidence type="ECO:0000313" key="2">
    <source>
        <dbReference type="EMBL" id="CAF4825900.1"/>
    </source>
</evidence>
<dbReference type="AlphaFoldDB" id="A0A821QHD8"/>
<evidence type="ECO:0000313" key="3">
    <source>
        <dbReference type="Proteomes" id="UP000663848"/>
    </source>
</evidence>
<dbReference type="Proteomes" id="UP000663848">
    <property type="component" value="Unassembled WGS sequence"/>
</dbReference>
<sequence length="117" mass="13479">MQSFLIDLLLSAYLSERAKSLDITRLKLPNSAPSQAALLTLETIYLGIQQSLSAHNNNDQTQPQENDEHDEKIIEKENKDCSNIASPQEILFKFTLIKIENRYRQNNYKQLISIFPN</sequence>
<accession>A0A821QHD8</accession>
<protein>
    <submittedName>
        <fullName evidence="2">Uncharacterized protein</fullName>
    </submittedName>
</protein>
<dbReference type="EMBL" id="CAJOBR010005691">
    <property type="protein sequence ID" value="CAF4825900.1"/>
    <property type="molecule type" value="Genomic_DNA"/>
</dbReference>
<gene>
    <name evidence="1" type="ORF">GRG538_LOCUS24587</name>
    <name evidence="2" type="ORF">QYT958_LOCUS25356</name>
</gene>
<organism evidence="2 3">
    <name type="scientific">Rotaria socialis</name>
    <dbReference type="NCBI Taxonomy" id="392032"/>
    <lineage>
        <taxon>Eukaryota</taxon>
        <taxon>Metazoa</taxon>
        <taxon>Spiralia</taxon>
        <taxon>Gnathifera</taxon>
        <taxon>Rotifera</taxon>
        <taxon>Eurotatoria</taxon>
        <taxon>Bdelloidea</taxon>
        <taxon>Philodinida</taxon>
        <taxon>Philodinidae</taxon>
        <taxon>Rotaria</taxon>
    </lineage>
</organism>